<dbReference type="PANTHER" id="PTHR34126:SF1">
    <property type="entry name" value="PEROXISOME BIOGENESIS PROTEIN 22"/>
    <property type="match status" value="1"/>
</dbReference>
<comment type="caution">
    <text evidence="2">The sequence shown here is derived from an EMBL/GenBank/DDBJ whole genome shotgun (WGS) entry which is preliminary data.</text>
</comment>
<dbReference type="Pfam" id="PF22978">
    <property type="entry name" value="HAD_Pex22"/>
    <property type="match status" value="1"/>
</dbReference>
<dbReference type="PANTHER" id="PTHR34126">
    <property type="entry name" value="PEROXISOME BIOGENESIS PROTEIN 22"/>
    <property type="match status" value="1"/>
</dbReference>
<feature type="transmembrane region" description="Helical" evidence="1">
    <location>
        <begin position="21"/>
        <end position="40"/>
    </location>
</feature>
<reference evidence="2 3" key="1">
    <citation type="submission" date="2014-04" db="EMBL/GenBank/DDBJ databases">
        <title>Comparative Genomics of Cryptosporidium Species.</title>
        <authorList>
            <person name="Silva J.C."/>
            <person name="Su Q."/>
            <person name="Chalmers R."/>
            <person name="Chibucos M.C."/>
            <person name="Elwin K."/>
            <person name="Godinez A."/>
            <person name="Guo F."/>
            <person name="Huynh K."/>
            <person name="Orvis J."/>
            <person name="Ott S."/>
            <person name="Sadzewicz L."/>
            <person name="Sengamalay N."/>
            <person name="Shetty A."/>
            <person name="Sun M."/>
            <person name="Tallon L."/>
            <person name="Xiao L."/>
            <person name="Zhang H."/>
            <person name="Fraser C.M."/>
            <person name="Zhu G."/>
            <person name="Kissinger J."/>
            <person name="Widmer G."/>
        </authorList>
    </citation>
    <scope>NUCLEOTIDE SEQUENCE [LARGE SCALE GENOMIC DNA]</scope>
    <source>
        <strain evidence="2 3">UKMEL1</strain>
    </source>
</reference>
<evidence type="ECO:0000256" key="1">
    <source>
        <dbReference type="SAM" id="Phobius"/>
    </source>
</evidence>
<name>A0A2P4YZQ9_9CRYT</name>
<gene>
    <name evidence="2" type="ORF">CmeUKMEL1_06460</name>
</gene>
<dbReference type="AlphaFoldDB" id="A0A2P4YZQ9"/>
<organism evidence="2 3">
    <name type="scientific">Cryptosporidium meleagridis</name>
    <dbReference type="NCBI Taxonomy" id="93969"/>
    <lineage>
        <taxon>Eukaryota</taxon>
        <taxon>Sar</taxon>
        <taxon>Alveolata</taxon>
        <taxon>Apicomplexa</taxon>
        <taxon>Conoidasida</taxon>
        <taxon>Coccidia</taxon>
        <taxon>Eucoccidiorida</taxon>
        <taxon>Eimeriorina</taxon>
        <taxon>Cryptosporidiidae</taxon>
        <taxon>Cryptosporidium</taxon>
    </lineage>
</organism>
<dbReference type="VEuPathDB" id="CryptoDB:CmeUKMEL1_06460"/>
<accession>A0A2P4YZQ9</accession>
<keyword evidence="1" id="KW-0812">Transmembrane</keyword>
<keyword evidence="1" id="KW-0472">Membrane</keyword>
<keyword evidence="3" id="KW-1185">Reference proteome</keyword>
<evidence type="ECO:0000313" key="2">
    <source>
        <dbReference type="EMBL" id="POM83251.1"/>
    </source>
</evidence>
<sequence>MPRKKAKLNTAKTSSSQNLQLLIVWTIFLGIIVLFFHLIYKYLIKNIFNYILNFIGKRNSSFNENANNISTNSNSRDINTNPSTFNMGDVNRNIQSKNFTSSTDSSKFRVSIGFCYSKEAENLKKLKVKESLIKLSGFTDLFLFIQVDTEQDEQVILNYMQEFGIFEAGLKKHRLVFCEKPESIPNMARQLQANMHVDTNQDNAQKLSNKVPNISILTFDDDGSSLYELVETVENIVNSK</sequence>
<dbReference type="Proteomes" id="UP000236928">
    <property type="component" value="Unassembled WGS sequence"/>
</dbReference>
<keyword evidence="1" id="KW-1133">Transmembrane helix</keyword>
<dbReference type="GO" id="GO:0007031">
    <property type="term" value="P:peroxisome organization"/>
    <property type="evidence" value="ECO:0007669"/>
    <property type="project" value="InterPro"/>
</dbReference>
<proteinExistence type="predicted"/>
<protein>
    <submittedName>
        <fullName evidence="2">Uncharacterized protein</fullName>
    </submittedName>
</protein>
<dbReference type="OrthoDB" id="77656at2759"/>
<dbReference type="EMBL" id="JIBK01000011">
    <property type="protein sequence ID" value="POM83251.1"/>
    <property type="molecule type" value="Genomic_DNA"/>
</dbReference>
<evidence type="ECO:0000313" key="3">
    <source>
        <dbReference type="Proteomes" id="UP000236928"/>
    </source>
</evidence>
<dbReference type="InterPro" id="IPR037485">
    <property type="entry name" value="PEX22"/>
</dbReference>